<dbReference type="Pfam" id="PF08239">
    <property type="entry name" value="SH3_3"/>
    <property type="match status" value="1"/>
</dbReference>
<keyword evidence="5" id="KW-1185">Reference proteome</keyword>
<comment type="caution">
    <text evidence="4">The sequence shown here is derived from an EMBL/GenBank/DDBJ whole genome shotgun (WGS) entry which is preliminary data.</text>
</comment>
<sequence>MRKPSFVMAAVLTGVLLTSTAALPPSHAAEPEVFAVTGVRAGDFLNMRSGPGVSNAITGRIPANGQGVVATGEEQKISGTIWVKVYWAGVGGWVNKQYLLPEAQASAIPPTSTPPSQAPPAASDAKPELVLNCAGTEPFWRIDISANQLKVNMNDGPQYNVPVTFRQTSANNTSIAVIAGEKGTDETQAFMQKVESCSDGMSDVSYPYAITAVLNNRQVISGCCKVQ</sequence>
<evidence type="ECO:0000259" key="3">
    <source>
        <dbReference type="PROSITE" id="PS51781"/>
    </source>
</evidence>
<name>A0ABU6CU00_9GAMM</name>
<feature type="signal peptide" evidence="2">
    <location>
        <begin position="1"/>
        <end position="28"/>
    </location>
</feature>
<evidence type="ECO:0000313" key="5">
    <source>
        <dbReference type="Proteomes" id="UP001308005"/>
    </source>
</evidence>
<dbReference type="RefSeq" id="WP_324693584.1">
    <property type="nucleotide sequence ID" value="NZ_JAYMYJ010000042.1"/>
</dbReference>
<dbReference type="PROSITE" id="PS51781">
    <property type="entry name" value="SH3B"/>
    <property type="match status" value="1"/>
</dbReference>
<reference evidence="5" key="1">
    <citation type="submission" date="2023-07" db="EMBL/GenBank/DDBJ databases">
        <title>The carbon used by Thiothrix.</title>
        <authorList>
            <person name="Chen L."/>
        </authorList>
    </citation>
    <scope>NUCLEOTIDE SEQUENCE [LARGE SCALE GENOMIC DNA]</scope>
</reference>
<feature type="domain" description="SH3b" evidence="3">
    <location>
        <begin position="35"/>
        <end position="103"/>
    </location>
</feature>
<dbReference type="SMART" id="SM00287">
    <property type="entry name" value="SH3b"/>
    <property type="match status" value="1"/>
</dbReference>
<accession>A0ABU6CU00</accession>
<dbReference type="Proteomes" id="UP001308005">
    <property type="component" value="Unassembled WGS sequence"/>
</dbReference>
<evidence type="ECO:0000313" key="4">
    <source>
        <dbReference type="EMBL" id="MEB4590306.1"/>
    </source>
</evidence>
<gene>
    <name evidence="4" type="ORF">VSS37_04890</name>
</gene>
<evidence type="ECO:0000256" key="2">
    <source>
        <dbReference type="SAM" id="SignalP"/>
    </source>
</evidence>
<keyword evidence="2" id="KW-0732">Signal</keyword>
<dbReference type="EMBL" id="JAYMYJ010000042">
    <property type="protein sequence ID" value="MEB4590306.1"/>
    <property type="molecule type" value="Genomic_DNA"/>
</dbReference>
<evidence type="ECO:0000256" key="1">
    <source>
        <dbReference type="SAM" id="MobiDB-lite"/>
    </source>
</evidence>
<dbReference type="Gene3D" id="2.30.30.40">
    <property type="entry name" value="SH3 Domains"/>
    <property type="match status" value="1"/>
</dbReference>
<organism evidence="4 5">
    <name type="scientific">Candidatus Thiothrix phosphatis</name>
    <dbReference type="NCBI Taxonomy" id="3112415"/>
    <lineage>
        <taxon>Bacteria</taxon>
        <taxon>Pseudomonadati</taxon>
        <taxon>Pseudomonadota</taxon>
        <taxon>Gammaproteobacteria</taxon>
        <taxon>Thiotrichales</taxon>
        <taxon>Thiotrichaceae</taxon>
        <taxon>Thiothrix</taxon>
    </lineage>
</organism>
<dbReference type="InterPro" id="IPR003646">
    <property type="entry name" value="SH3-like_bac-type"/>
</dbReference>
<proteinExistence type="predicted"/>
<feature type="chain" id="PRO_5045686926" evidence="2">
    <location>
        <begin position="29"/>
        <end position="227"/>
    </location>
</feature>
<protein>
    <submittedName>
        <fullName evidence="4">SH3 domain-containing protein</fullName>
    </submittedName>
</protein>
<reference evidence="4 5" key="2">
    <citation type="submission" date="2024-01" db="EMBL/GenBank/DDBJ databases">
        <authorList>
            <person name="Xie X."/>
        </authorList>
    </citation>
    <scope>NUCLEOTIDE SEQUENCE [LARGE SCALE GENOMIC DNA]</scope>
    <source>
        <strain evidence="4">SCUT-1</strain>
    </source>
</reference>
<feature type="region of interest" description="Disordered" evidence="1">
    <location>
        <begin position="107"/>
        <end position="126"/>
    </location>
</feature>